<proteinExistence type="predicted"/>
<feature type="compositionally biased region" description="Gly residues" evidence="2">
    <location>
        <begin position="271"/>
        <end position="280"/>
    </location>
</feature>
<evidence type="ECO:0000259" key="4">
    <source>
        <dbReference type="Pfam" id="PF01484"/>
    </source>
</evidence>
<evidence type="ECO:0000313" key="5">
    <source>
        <dbReference type="Proteomes" id="UP000035642"/>
    </source>
</evidence>
<feature type="compositionally biased region" description="Low complexity" evidence="2">
    <location>
        <begin position="199"/>
        <end position="217"/>
    </location>
</feature>
<name>A0A158P9K5_ANGCA</name>
<sequence length="375" mass="39002">MWLINVAVTASALAIVMCLVAAAYMFFDLSKFLSSTMKDLDEFKKLPFKYFSLFCRQCSGLVTVMIANAVKRISFQDISNGAWDSMTHFTIPAKSNQAESFLLSGLFREKRKVRAGRQGTFTGKVFGDPRMECQCTLLDNLCEMGPRGPPGDVGERGLDGRPGIRGQPGIQGSIYIPGLLSGCIRCPPGPPGLPGPAGPRGSPGPSGTPGRPSFDGVGLPGRPGPVGDPGLPGPPGRRGPDGAPGKDIVTGGGLPGFPGPRGQPGPPGSDGYPGGVGEPGPIGPAGPPGHPGHPGEPGAQGLPGSSGIRGRDAIYCPCPPRSNSFSRRRVVSKARIGTHWAQKQAIINRSRCVALGPGAEKRLISNYEGSKRLHS</sequence>
<keyword evidence="3" id="KW-0812">Transmembrane</keyword>
<feature type="region of interest" description="Disordered" evidence="2">
    <location>
        <begin position="190"/>
        <end position="311"/>
    </location>
</feature>
<dbReference type="GO" id="GO:0042302">
    <property type="term" value="F:structural constituent of cuticle"/>
    <property type="evidence" value="ECO:0007669"/>
    <property type="project" value="InterPro"/>
</dbReference>
<reference evidence="6" key="2">
    <citation type="submission" date="2016-04" db="UniProtKB">
        <authorList>
            <consortium name="WormBaseParasite"/>
        </authorList>
    </citation>
    <scope>IDENTIFICATION</scope>
</reference>
<evidence type="ECO:0000256" key="2">
    <source>
        <dbReference type="SAM" id="MobiDB-lite"/>
    </source>
</evidence>
<organism evidence="5 6">
    <name type="scientific">Angiostrongylus cantonensis</name>
    <name type="common">Rat lungworm</name>
    <dbReference type="NCBI Taxonomy" id="6313"/>
    <lineage>
        <taxon>Eukaryota</taxon>
        <taxon>Metazoa</taxon>
        <taxon>Ecdysozoa</taxon>
        <taxon>Nematoda</taxon>
        <taxon>Chromadorea</taxon>
        <taxon>Rhabditida</taxon>
        <taxon>Rhabditina</taxon>
        <taxon>Rhabditomorpha</taxon>
        <taxon>Strongyloidea</taxon>
        <taxon>Metastrongylidae</taxon>
        <taxon>Angiostrongylus</taxon>
    </lineage>
</organism>
<feature type="compositionally biased region" description="Pro residues" evidence="2">
    <location>
        <begin position="281"/>
        <end position="291"/>
    </location>
</feature>
<dbReference type="WBParaSite" id="ACAC_0000835901-mRNA-1">
    <property type="protein sequence ID" value="ACAC_0000835901-mRNA-1"/>
    <property type="gene ID" value="ACAC_0000835901"/>
</dbReference>
<dbReference type="PANTHER" id="PTHR24637:SF253">
    <property type="entry name" value="NEMATODE CUTICLE COLLAGEN N-TERMINAL DOMAIN-CONTAINING PROTEIN"/>
    <property type="match status" value="1"/>
</dbReference>
<dbReference type="Proteomes" id="UP000035642">
    <property type="component" value="Unassembled WGS sequence"/>
</dbReference>
<dbReference type="InterPro" id="IPR008160">
    <property type="entry name" value="Collagen"/>
</dbReference>
<protein>
    <submittedName>
        <fullName evidence="6">Col_cuticle_N domain-containing protein</fullName>
    </submittedName>
</protein>
<keyword evidence="1" id="KW-0677">Repeat</keyword>
<evidence type="ECO:0000256" key="1">
    <source>
        <dbReference type="ARBA" id="ARBA00022737"/>
    </source>
</evidence>
<evidence type="ECO:0000256" key="3">
    <source>
        <dbReference type="SAM" id="Phobius"/>
    </source>
</evidence>
<reference evidence="5" key="1">
    <citation type="submission" date="2012-09" db="EMBL/GenBank/DDBJ databases">
        <authorList>
            <person name="Martin A.A."/>
        </authorList>
    </citation>
    <scope>NUCLEOTIDE SEQUENCE</scope>
</reference>
<feature type="compositionally biased region" description="Pro residues" evidence="2">
    <location>
        <begin position="257"/>
        <end position="267"/>
    </location>
</feature>
<keyword evidence="3" id="KW-1133">Transmembrane helix</keyword>
<feature type="domain" description="Nematode cuticle collagen N-terminal" evidence="4">
    <location>
        <begin position="6"/>
        <end position="45"/>
    </location>
</feature>
<evidence type="ECO:0000313" key="6">
    <source>
        <dbReference type="WBParaSite" id="ACAC_0000835901-mRNA-1"/>
    </source>
</evidence>
<feature type="region of interest" description="Disordered" evidence="2">
    <location>
        <begin position="146"/>
        <end position="171"/>
    </location>
</feature>
<dbReference type="Pfam" id="PF01391">
    <property type="entry name" value="Collagen"/>
    <property type="match status" value="2"/>
</dbReference>
<feature type="transmembrane region" description="Helical" evidence="3">
    <location>
        <begin position="6"/>
        <end position="27"/>
    </location>
</feature>
<dbReference type="PANTHER" id="PTHR24637">
    <property type="entry name" value="COLLAGEN"/>
    <property type="match status" value="1"/>
</dbReference>
<dbReference type="STRING" id="6313.A0A158P9K5"/>
<accession>A0A158P9K5</accession>
<keyword evidence="5" id="KW-1185">Reference proteome</keyword>
<dbReference type="InterPro" id="IPR002486">
    <property type="entry name" value="Col_cuticle_N"/>
</dbReference>
<keyword evidence="3" id="KW-0472">Membrane</keyword>
<dbReference type="AlphaFoldDB" id="A0A158P9K5"/>
<dbReference type="Pfam" id="PF01484">
    <property type="entry name" value="Col_cuticle_N"/>
    <property type="match status" value="1"/>
</dbReference>